<keyword evidence="3" id="KW-1185">Reference proteome</keyword>
<gene>
    <name evidence="2" type="ORF">PIB30_055042</name>
</gene>
<name>A0ABU6UL01_9FABA</name>
<proteinExistence type="predicted"/>
<evidence type="ECO:0000313" key="2">
    <source>
        <dbReference type="EMBL" id="MED6160841.1"/>
    </source>
</evidence>
<dbReference type="Proteomes" id="UP001341840">
    <property type="component" value="Unassembled WGS sequence"/>
</dbReference>
<keyword evidence="1" id="KW-1133">Transmembrane helix</keyword>
<feature type="transmembrane region" description="Helical" evidence="1">
    <location>
        <begin position="6"/>
        <end position="28"/>
    </location>
</feature>
<accession>A0ABU6UL01</accession>
<comment type="caution">
    <text evidence="2">The sequence shown here is derived from an EMBL/GenBank/DDBJ whole genome shotgun (WGS) entry which is preliminary data.</text>
</comment>
<evidence type="ECO:0000256" key="1">
    <source>
        <dbReference type="SAM" id="Phobius"/>
    </source>
</evidence>
<evidence type="ECO:0000313" key="3">
    <source>
        <dbReference type="Proteomes" id="UP001341840"/>
    </source>
</evidence>
<reference evidence="2 3" key="1">
    <citation type="journal article" date="2023" name="Plants (Basel)">
        <title>Bridging the Gap: Combining Genomics and Transcriptomics Approaches to Understand Stylosanthes scabra, an Orphan Legume from the Brazilian Caatinga.</title>
        <authorList>
            <person name="Ferreira-Neto J.R.C."/>
            <person name="da Silva M.D."/>
            <person name="Binneck E."/>
            <person name="de Melo N.F."/>
            <person name="da Silva R.H."/>
            <person name="de Melo A.L.T.M."/>
            <person name="Pandolfi V."/>
            <person name="Bustamante F.O."/>
            <person name="Brasileiro-Vidal A.C."/>
            <person name="Benko-Iseppon A.M."/>
        </authorList>
    </citation>
    <scope>NUCLEOTIDE SEQUENCE [LARGE SCALE GENOMIC DNA]</scope>
    <source>
        <tissue evidence="2">Leaves</tissue>
    </source>
</reference>
<sequence length="203" mass="22316">MLQLALSLFSSPAGFIIVIIAPVGSIPWQRRHFTNAPRPLSCYCVASGNPYLNGNLGITSTNKPNVASTQGGSEENEAKSSLKIILIHRAPPQEDPPIRVYASRRKRSVGYISSHSSDGNSIKKNVLSSSSVLHSRISKVNPHEISFPLVPCVIDVTHFTPLKFYDFFKGSSNPEFVLVPNHRDSGVGSNPRVFYEFLPLKKN</sequence>
<organism evidence="2 3">
    <name type="scientific">Stylosanthes scabra</name>
    <dbReference type="NCBI Taxonomy" id="79078"/>
    <lineage>
        <taxon>Eukaryota</taxon>
        <taxon>Viridiplantae</taxon>
        <taxon>Streptophyta</taxon>
        <taxon>Embryophyta</taxon>
        <taxon>Tracheophyta</taxon>
        <taxon>Spermatophyta</taxon>
        <taxon>Magnoliopsida</taxon>
        <taxon>eudicotyledons</taxon>
        <taxon>Gunneridae</taxon>
        <taxon>Pentapetalae</taxon>
        <taxon>rosids</taxon>
        <taxon>fabids</taxon>
        <taxon>Fabales</taxon>
        <taxon>Fabaceae</taxon>
        <taxon>Papilionoideae</taxon>
        <taxon>50 kb inversion clade</taxon>
        <taxon>dalbergioids sensu lato</taxon>
        <taxon>Dalbergieae</taxon>
        <taxon>Pterocarpus clade</taxon>
        <taxon>Stylosanthes</taxon>
    </lineage>
</organism>
<keyword evidence="1" id="KW-0472">Membrane</keyword>
<dbReference type="EMBL" id="JASCZI010121254">
    <property type="protein sequence ID" value="MED6160841.1"/>
    <property type="molecule type" value="Genomic_DNA"/>
</dbReference>
<protein>
    <submittedName>
        <fullName evidence="2">Uncharacterized protein</fullName>
    </submittedName>
</protein>
<keyword evidence="1" id="KW-0812">Transmembrane</keyword>